<dbReference type="InterPro" id="IPR051010">
    <property type="entry name" value="BCAA_transport"/>
</dbReference>
<evidence type="ECO:0000313" key="6">
    <source>
        <dbReference type="EMBL" id="GMG83219.1"/>
    </source>
</evidence>
<organism evidence="6 7">
    <name type="scientific">Paralimibaculum aggregatum</name>
    <dbReference type="NCBI Taxonomy" id="3036245"/>
    <lineage>
        <taxon>Bacteria</taxon>
        <taxon>Pseudomonadati</taxon>
        <taxon>Pseudomonadota</taxon>
        <taxon>Alphaproteobacteria</taxon>
        <taxon>Rhodobacterales</taxon>
        <taxon>Paracoccaceae</taxon>
        <taxon>Paralimibaculum</taxon>
    </lineage>
</organism>
<keyword evidence="3" id="KW-0813">Transport</keyword>
<dbReference type="InterPro" id="IPR028081">
    <property type="entry name" value="Leu-bd"/>
</dbReference>
<feature type="domain" description="Leucine-binding protein" evidence="5">
    <location>
        <begin position="33"/>
        <end position="351"/>
    </location>
</feature>
<keyword evidence="7" id="KW-1185">Reference proteome</keyword>
<comment type="similarity">
    <text evidence="1">Belongs to the leucine-binding protein family.</text>
</comment>
<dbReference type="CDD" id="cd06346">
    <property type="entry name" value="PBP1_ABC_ligand_binding-like"/>
    <property type="match status" value="1"/>
</dbReference>
<name>A0ABQ6LQK9_9RHOB</name>
<dbReference type="Pfam" id="PF13458">
    <property type="entry name" value="Peripla_BP_6"/>
    <property type="match status" value="1"/>
</dbReference>
<comment type="caution">
    <text evidence="6">The sequence shown here is derived from an EMBL/GenBank/DDBJ whole genome shotgun (WGS) entry which is preliminary data.</text>
</comment>
<feature type="signal peptide" evidence="4">
    <location>
        <begin position="1"/>
        <end position="25"/>
    </location>
</feature>
<evidence type="ECO:0000256" key="4">
    <source>
        <dbReference type="SAM" id="SignalP"/>
    </source>
</evidence>
<keyword evidence="2 4" id="KW-0732">Signal</keyword>
<dbReference type="RefSeq" id="WP_285672015.1">
    <property type="nucleotide sequence ID" value="NZ_BSYI01000017.1"/>
</dbReference>
<dbReference type="Proteomes" id="UP001239909">
    <property type="component" value="Unassembled WGS sequence"/>
</dbReference>
<accession>A0ABQ6LQK9</accession>
<evidence type="ECO:0000313" key="7">
    <source>
        <dbReference type="Proteomes" id="UP001239909"/>
    </source>
</evidence>
<dbReference type="Gene3D" id="3.40.50.2300">
    <property type="match status" value="2"/>
</dbReference>
<keyword evidence="3" id="KW-0029">Amino-acid transport</keyword>
<feature type="chain" id="PRO_5046537604" evidence="4">
    <location>
        <begin position="26"/>
        <end position="410"/>
    </location>
</feature>
<proteinExistence type="inferred from homology"/>
<sequence>MSNRQWHIRGALAALGMALAGMTGAAGDAAAQEVRVAAITDLTGAYSHVGQKIAATQRLAAEEINAQGGLFADARPLKLVEGDGGCAPEPAVTSAKEILADPEIVSVIGATCSGATLAMAREVAIPAGRVVLSHSATSPAITGLEDQDLVFRTPPSDAYLSVALSGMVHDRYITRVAVTYADDDYNAGVGKAFVEVYQQNGGKVLALEEHTAGETDYRELVDRLDVEGAEALVIFAYYDASGAEIMEAAIRKGKYDTFIGADGMVNEGLIAQVGAENMGFSLFMIAAADDTSEPYRRFAAALESAGLDPTVPFTPHGYDAVYLTALAIEQIGAADPSRMAEALRKVANAPGVPVMPGEWAKAKALIAEGRDIDYLGASGEILFDEHGDTLGLFSVNTAKTDGTWKVEVLR</sequence>
<dbReference type="SUPFAM" id="SSF53822">
    <property type="entry name" value="Periplasmic binding protein-like I"/>
    <property type="match status" value="1"/>
</dbReference>
<evidence type="ECO:0000259" key="5">
    <source>
        <dbReference type="Pfam" id="PF13458"/>
    </source>
</evidence>
<dbReference type="PANTHER" id="PTHR30483">
    <property type="entry name" value="LEUCINE-SPECIFIC-BINDING PROTEIN"/>
    <property type="match status" value="1"/>
</dbReference>
<reference evidence="6 7" key="1">
    <citation type="submission" date="2023-04" db="EMBL/GenBank/DDBJ databases">
        <title>Marinoamorphus aggregata gen. nov., sp. Nov., isolate from tissue of brittle star Ophioplocus japonicus.</title>
        <authorList>
            <person name="Kawano K."/>
            <person name="Sawayama S."/>
            <person name="Nakagawa S."/>
        </authorList>
    </citation>
    <scope>NUCLEOTIDE SEQUENCE [LARGE SCALE GENOMIC DNA]</scope>
    <source>
        <strain evidence="6 7">NKW23</strain>
    </source>
</reference>
<protein>
    <submittedName>
        <fullName evidence="6">ABC transporter substrate-binding protein</fullName>
    </submittedName>
</protein>
<evidence type="ECO:0000256" key="1">
    <source>
        <dbReference type="ARBA" id="ARBA00010062"/>
    </source>
</evidence>
<evidence type="ECO:0000256" key="3">
    <source>
        <dbReference type="ARBA" id="ARBA00022970"/>
    </source>
</evidence>
<evidence type="ECO:0000256" key="2">
    <source>
        <dbReference type="ARBA" id="ARBA00022729"/>
    </source>
</evidence>
<dbReference type="PANTHER" id="PTHR30483:SF6">
    <property type="entry name" value="PERIPLASMIC BINDING PROTEIN OF ABC TRANSPORTER FOR NATURAL AMINO ACIDS"/>
    <property type="match status" value="1"/>
</dbReference>
<gene>
    <name evidence="6" type="ORF">LNKW23_24320</name>
</gene>
<dbReference type="EMBL" id="BSYI01000017">
    <property type="protein sequence ID" value="GMG83219.1"/>
    <property type="molecule type" value="Genomic_DNA"/>
</dbReference>
<dbReference type="InterPro" id="IPR028082">
    <property type="entry name" value="Peripla_BP_I"/>
</dbReference>